<dbReference type="OrthoDB" id="1435097at2759"/>
<name>A0A1S2Y1V0_CICAR</name>
<feature type="compositionally biased region" description="Acidic residues" evidence="1">
    <location>
        <begin position="167"/>
        <end position="202"/>
    </location>
</feature>
<sequence length="438" mass="50295">MATYQRALNEVAFGKGDFSSVFQGRLCEWRFASVGVTKSPFGMATYQRALNEVAFGKGLVHYELLNVEDDEDVELMFDVHKQWPQLGSIELYVTFEDGNPLYDIGQPSSSTTPHLEYHFETQNTYSFQNNESYQPDPYQPERYFDHAETSEPKPSQLEPYIPLGDMTDFDQQEISEESEEETYFDEDEDDEGDNDNGDDLELTYDPPFHMCNLNLDNTYQSSEFDMQSNEPPPLDASLEIGMKASLSQKSNQWMIGRLKGPHNCANSSMSQDHTKLDSNIICESIKSLLKADPSIKVKVIIAHIRERYNYTITYRKAWMAKNKAIETIYGNWEKSYNDLPRWLLTMQKFLPRTIVEMEVSVAYPDNTLLQGSKLFKRLFWAFPPCISGFKFCKPFVSVDGTWLYGKYKGTLLLAKVGIGKKLPEFGAVLIEIGTRFRV</sequence>
<organism evidence="2 3">
    <name type="scientific">Cicer arietinum</name>
    <name type="common">Chickpea</name>
    <name type="synonym">Garbanzo</name>
    <dbReference type="NCBI Taxonomy" id="3827"/>
    <lineage>
        <taxon>Eukaryota</taxon>
        <taxon>Viridiplantae</taxon>
        <taxon>Streptophyta</taxon>
        <taxon>Embryophyta</taxon>
        <taxon>Tracheophyta</taxon>
        <taxon>Spermatophyta</taxon>
        <taxon>Magnoliopsida</taxon>
        <taxon>eudicotyledons</taxon>
        <taxon>Gunneridae</taxon>
        <taxon>Pentapetalae</taxon>
        <taxon>rosids</taxon>
        <taxon>fabids</taxon>
        <taxon>Fabales</taxon>
        <taxon>Fabaceae</taxon>
        <taxon>Papilionoideae</taxon>
        <taxon>50 kb inversion clade</taxon>
        <taxon>NPAAA clade</taxon>
        <taxon>Hologalegina</taxon>
        <taxon>IRL clade</taxon>
        <taxon>Cicereae</taxon>
        <taxon>Cicer</taxon>
    </lineage>
</organism>
<protein>
    <submittedName>
        <fullName evidence="3">Uncharacterized protein LOC101497073</fullName>
    </submittedName>
</protein>
<dbReference type="Proteomes" id="UP000087171">
    <property type="component" value="Chromosome Ca4"/>
</dbReference>
<evidence type="ECO:0000313" key="3">
    <source>
        <dbReference type="RefSeq" id="XP_004498049.1"/>
    </source>
</evidence>
<evidence type="ECO:0000256" key="1">
    <source>
        <dbReference type="SAM" id="MobiDB-lite"/>
    </source>
</evidence>
<keyword evidence="2" id="KW-1185">Reference proteome</keyword>
<evidence type="ECO:0000313" key="2">
    <source>
        <dbReference type="Proteomes" id="UP000087171"/>
    </source>
</evidence>
<feature type="compositionally biased region" description="Basic and acidic residues" evidence="1">
    <location>
        <begin position="142"/>
        <end position="151"/>
    </location>
</feature>
<dbReference type="STRING" id="3827.A0A1S2Y1V0"/>
<proteinExistence type="predicted"/>
<dbReference type="AlphaFoldDB" id="A0A1S2Y1V0"/>
<accession>A0A1S2Y1V0</accession>
<dbReference type="PANTHER" id="PTHR31973:SF196">
    <property type="entry name" value="SWIM-TYPE DOMAIN-CONTAINING PROTEIN"/>
    <property type="match status" value="1"/>
</dbReference>
<reference evidence="2" key="1">
    <citation type="journal article" date="2013" name="Nat. Biotechnol.">
        <title>Draft genome sequence of chickpea (Cicer arietinum) provides a resource for trait improvement.</title>
        <authorList>
            <person name="Varshney R.K."/>
            <person name="Song C."/>
            <person name="Saxena R.K."/>
            <person name="Azam S."/>
            <person name="Yu S."/>
            <person name="Sharpe A.G."/>
            <person name="Cannon S."/>
            <person name="Baek J."/>
            <person name="Rosen B.D."/>
            <person name="Tar'an B."/>
            <person name="Millan T."/>
            <person name="Zhang X."/>
            <person name="Ramsay L.D."/>
            <person name="Iwata A."/>
            <person name="Wang Y."/>
            <person name="Nelson W."/>
            <person name="Farmer A.D."/>
            <person name="Gaur P.M."/>
            <person name="Soderlund C."/>
            <person name="Penmetsa R.V."/>
            <person name="Xu C."/>
            <person name="Bharti A.K."/>
            <person name="He W."/>
            <person name="Winter P."/>
            <person name="Zhao S."/>
            <person name="Hane J.K."/>
            <person name="Carrasquilla-Garcia N."/>
            <person name="Condie J.A."/>
            <person name="Upadhyaya H.D."/>
            <person name="Luo M.C."/>
            <person name="Thudi M."/>
            <person name="Gowda C.L."/>
            <person name="Singh N.P."/>
            <person name="Lichtenzveig J."/>
            <person name="Gali K.K."/>
            <person name="Rubio J."/>
            <person name="Nadarajan N."/>
            <person name="Dolezel J."/>
            <person name="Bansal K.C."/>
            <person name="Xu X."/>
            <person name="Edwards D."/>
            <person name="Zhang G."/>
            <person name="Kahl G."/>
            <person name="Gil J."/>
            <person name="Singh K.B."/>
            <person name="Datta S.K."/>
            <person name="Jackson S.A."/>
            <person name="Wang J."/>
            <person name="Cook D.R."/>
        </authorList>
    </citation>
    <scope>NUCLEOTIDE SEQUENCE [LARGE SCALE GENOMIC DNA]</scope>
    <source>
        <strain evidence="2">cv. CDC Frontier</strain>
    </source>
</reference>
<feature type="region of interest" description="Disordered" evidence="1">
    <location>
        <begin position="128"/>
        <end position="202"/>
    </location>
</feature>
<dbReference type="PANTHER" id="PTHR31973">
    <property type="entry name" value="POLYPROTEIN, PUTATIVE-RELATED"/>
    <property type="match status" value="1"/>
</dbReference>
<dbReference type="RefSeq" id="XP_004498049.1">
    <property type="nucleotide sequence ID" value="XM_004497992.1"/>
</dbReference>
<gene>
    <name evidence="3" type="primary">LOC101497073</name>
</gene>
<dbReference type="PaxDb" id="3827-XP_004498049.1"/>
<reference evidence="3" key="2">
    <citation type="submission" date="2025-08" db="UniProtKB">
        <authorList>
            <consortium name="RefSeq"/>
        </authorList>
    </citation>
    <scope>IDENTIFICATION</scope>
    <source>
        <tissue evidence="3">Etiolated seedlings</tissue>
    </source>
</reference>